<accession>A0A0P1H164</accession>
<dbReference type="EMBL" id="CYSD01000042">
    <property type="protein sequence ID" value="CUH81701.1"/>
    <property type="molecule type" value="Genomic_DNA"/>
</dbReference>
<dbReference type="RefSeq" id="WP_058291525.1">
    <property type="nucleotide sequence ID" value="NZ_CYSD01000042.1"/>
</dbReference>
<sequence>MTNRIAIGIGLFLCLALTLDVLLFGDQHIVFLGKKFIDLLHWVAFWR</sequence>
<protein>
    <recommendedName>
        <fullName evidence="3">Glyceraldehyde-3-phosphate dehydrogenase</fullName>
    </recommendedName>
</protein>
<proteinExistence type="predicted"/>
<keyword evidence="2" id="KW-1185">Reference proteome</keyword>
<evidence type="ECO:0000313" key="2">
    <source>
        <dbReference type="Proteomes" id="UP000052022"/>
    </source>
</evidence>
<evidence type="ECO:0000313" key="1">
    <source>
        <dbReference type="EMBL" id="CUH81701.1"/>
    </source>
</evidence>
<name>A0A0P1H164_9RHOB</name>
<evidence type="ECO:0008006" key="3">
    <source>
        <dbReference type="Google" id="ProtNLM"/>
    </source>
</evidence>
<reference evidence="1 2" key="1">
    <citation type="submission" date="2015-09" db="EMBL/GenBank/DDBJ databases">
        <authorList>
            <consortium name="Swine Surveillance"/>
        </authorList>
    </citation>
    <scope>NUCLEOTIDE SEQUENCE [LARGE SCALE GENOMIC DNA]</scope>
    <source>
        <strain evidence="1 2">CECT 7557</strain>
    </source>
</reference>
<dbReference type="AlphaFoldDB" id="A0A0P1H164"/>
<dbReference type="Proteomes" id="UP000052022">
    <property type="component" value="Unassembled WGS sequence"/>
</dbReference>
<gene>
    <name evidence="1" type="ORF">TRM7557_03565</name>
</gene>
<organism evidence="1 2">
    <name type="scientific">Tritonibacter multivorans</name>
    <dbReference type="NCBI Taxonomy" id="928856"/>
    <lineage>
        <taxon>Bacteria</taxon>
        <taxon>Pseudomonadati</taxon>
        <taxon>Pseudomonadota</taxon>
        <taxon>Alphaproteobacteria</taxon>
        <taxon>Rhodobacterales</taxon>
        <taxon>Paracoccaceae</taxon>
        <taxon>Tritonibacter</taxon>
    </lineage>
</organism>